<proteinExistence type="predicted"/>
<organism evidence="1 2">
    <name type="scientific">Erwinia psidii</name>
    <dbReference type="NCBI Taxonomy" id="69224"/>
    <lineage>
        <taxon>Bacteria</taxon>
        <taxon>Pseudomonadati</taxon>
        <taxon>Pseudomonadota</taxon>
        <taxon>Gammaproteobacteria</taxon>
        <taxon>Enterobacterales</taxon>
        <taxon>Erwiniaceae</taxon>
        <taxon>Erwinia</taxon>
    </lineage>
</organism>
<accession>A0A3N6RWQ6</accession>
<evidence type="ECO:0000313" key="2">
    <source>
        <dbReference type="Proteomes" id="UP000279457"/>
    </source>
</evidence>
<comment type="caution">
    <text evidence="1">The sequence shown here is derived from an EMBL/GenBank/DDBJ whole genome shotgun (WGS) entry which is preliminary data.</text>
</comment>
<keyword evidence="2" id="KW-1185">Reference proteome</keyword>
<reference evidence="1 2" key="1">
    <citation type="submission" date="2018-10" db="EMBL/GenBank/DDBJ databases">
        <title>Draft genome sequence for the type isolate of Erwinia psidii, agent causal of bacterial blight in guava (Psidium guajava) and wilt and die-back of Eucalyptus spp.</title>
        <authorList>
            <person name="Hermenegildo P.S."/>
            <person name="Santos S.A."/>
            <person name="Guimaraes L.M.S."/>
            <person name="Vidigal P.M.P."/>
            <person name="Pereira I.C."/>
            <person name="Badel J.L."/>
            <person name="Alfenas-Zerbini P."/>
            <person name="Ferreira M.A.S.V."/>
            <person name="Alfenas A.C."/>
        </authorList>
    </citation>
    <scope>NUCLEOTIDE SEQUENCE [LARGE SCALE GENOMIC DNA]</scope>
    <source>
        <strain evidence="1 2">IBSBF 435</strain>
    </source>
</reference>
<dbReference type="Proteomes" id="UP000279457">
    <property type="component" value="Unassembled WGS sequence"/>
</dbReference>
<name>A0A3N6RWQ6_9GAMM</name>
<dbReference type="AlphaFoldDB" id="A0A3N6RWQ6"/>
<evidence type="ECO:0000313" key="1">
    <source>
        <dbReference type="EMBL" id="RQM37508.1"/>
    </source>
</evidence>
<gene>
    <name evidence="1" type="ORF">EB241_14790</name>
</gene>
<dbReference type="EMBL" id="RHHM01000011">
    <property type="protein sequence ID" value="RQM37508.1"/>
    <property type="molecule type" value="Genomic_DNA"/>
</dbReference>
<sequence length="89" mass="10028">MLWHKISKLITPFQPDFSRALVTWFVGIFDGAISTAAKDNSLKIGVNNVQGYIKGHANHSTCFFRSVRMPLSFIPICSAPHNARNLRRL</sequence>
<protein>
    <submittedName>
        <fullName evidence="1">Uncharacterized protein</fullName>
    </submittedName>
</protein>